<keyword evidence="3" id="KW-0132">Cell division</keyword>
<keyword evidence="5" id="KW-0226">DNA condensation</keyword>
<feature type="region of interest" description="Disordered" evidence="7">
    <location>
        <begin position="995"/>
        <end position="1026"/>
    </location>
</feature>
<feature type="domain" description="Nuclear condensin complex subunit 3 C-terminal" evidence="8">
    <location>
        <begin position="661"/>
        <end position="881"/>
    </location>
</feature>
<evidence type="ECO:0000313" key="10">
    <source>
        <dbReference type="WBParaSite" id="Pan_g2628.t1"/>
    </source>
</evidence>
<feature type="region of interest" description="Disordered" evidence="7">
    <location>
        <begin position="1043"/>
        <end position="1113"/>
    </location>
</feature>
<keyword evidence="4" id="KW-0498">Mitosis</keyword>
<evidence type="ECO:0000256" key="5">
    <source>
        <dbReference type="ARBA" id="ARBA00023067"/>
    </source>
</evidence>
<comment type="subcellular location">
    <subcellularLocation>
        <location evidence="1">Chromosome</location>
    </subcellularLocation>
</comment>
<dbReference type="Proteomes" id="UP000492821">
    <property type="component" value="Unassembled WGS sequence"/>
</dbReference>
<dbReference type="GO" id="GO:0007076">
    <property type="term" value="P:mitotic chromosome condensation"/>
    <property type="evidence" value="ECO:0007669"/>
    <property type="project" value="InterPro"/>
</dbReference>
<organism evidence="9 10">
    <name type="scientific">Panagrellus redivivus</name>
    <name type="common">Microworm</name>
    <dbReference type="NCBI Taxonomy" id="6233"/>
    <lineage>
        <taxon>Eukaryota</taxon>
        <taxon>Metazoa</taxon>
        <taxon>Ecdysozoa</taxon>
        <taxon>Nematoda</taxon>
        <taxon>Chromadorea</taxon>
        <taxon>Rhabditida</taxon>
        <taxon>Tylenchina</taxon>
        <taxon>Panagrolaimomorpha</taxon>
        <taxon>Panagrolaimoidea</taxon>
        <taxon>Panagrolaimidae</taxon>
        <taxon>Panagrellus</taxon>
    </lineage>
</organism>
<dbReference type="GO" id="GO:0051301">
    <property type="term" value="P:cell division"/>
    <property type="evidence" value="ECO:0007669"/>
    <property type="project" value="UniProtKB-KW"/>
</dbReference>
<feature type="region of interest" description="Disordered" evidence="7">
    <location>
        <begin position="1"/>
        <end position="30"/>
    </location>
</feature>
<feature type="compositionally biased region" description="Polar residues" evidence="7">
    <location>
        <begin position="1063"/>
        <end position="1088"/>
    </location>
</feature>
<dbReference type="InterPro" id="IPR027165">
    <property type="entry name" value="CND3"/>
</dbReference>
<feature type="compositionally biased region" description="Low complexity" evidence="7">
    <location>
        <begin position="11"/>
        <end position="20"/>
    </location>
</feature>
<dbReference type="PANTHER" id="PTHR14418">
    <property type="entry name" value="CONDENSIN COMPLEX SUBUNIT 3-RELATED"/>
    <property type="match status" value="1"/>
</dbReference>
<keyword evidence="9" id="KW-1185">Reference proteome</keyword>
<reference evidence="10" key="2">
    <citation type="submission" date="2020-10" db="UniProtKB">
        <authorList>
            <consortium name="WormBaseParasite"/>
        </authorList>
    </citation>
    <scope>IDENTIFICATION</scope>
</reference>
<sequence length="1113" mass="125300">MPRRRSRRSRSSSSSSSEESAQGRNPDDTSHDIAAALKHIYRDVSGDAVASGCTRLWKIYVKDRDVDARRNEFVAEIAHRTRLFLEGAQDMKMQLQVLHSLAMLINKCVAEGGDTNILEEVISVIYDKRQTNSTQVRSTTVRFTGQLLKYSLKDVANLEENEFPSTFGKETFTNIYLTLADAADIDCEVTRKVVIGALETLQDSPELMEGVSNPLWHAKHLITVGMFDPSEIVRMDAVKVLDVSTQKDGRYLLEVLLRDTSPAIRQLVATEISQRVPLGVFLLDDVQVVFNDKGLFLGDHVVPEYFDLLLSWAKDTYCSYRRADPDANISVEHLFEGIYRFVCLMSHTKDMHPVVMRMYHRMRTNFKLDELKFVRAYVDTASISINSMNFASFFDTVVQPAGDESIINCLISKLRSILMWYSMVEYTCSHAVPEPIRLEARLLLLPTMTEYAKVFVGVWTQLGELVQHVHENFVHRMLNTIAQFLVKTYEFLESEEVGKAEWGKAIATVLADTSFPASVDTIATVVKNWLIQQLNALSDPDHATNIVADFVHDLNKSDSQLNSTQEMFPVGDNYMDETQMSQTPVTPQQRTDVDPVMYARIIRILTAVVASGVFKKSNPVLEGLVRGFFTQTNITTGAGVDEDICIALASGFPLLETESYLEVQRLVFEEGHRHIYRVCLSMLSDSIMVHGLKKTNELYFAGVDPTKPLKEGTFDPKGNVENLFLSFLDDYDKSFVNLGCRCLLQFIMFDYVGDFKESITELLLRTFMPNTDVRVALLLRQFWINFCSVSREHQCRLAHAYVVGMKKLAVCDLNSPIAKVDKDELTEFVLDVTAYGCLKPNAIDRDFGTAHIYLADKLFGIILKGGDDMIVSDVIVNALNHCEISEAVEHGRLKLLQKAAVKAGQDAESVKNTFETLEKRYRNVLKHLRSNHIPSTVMPIVPLAQLDKELRSVLSRVTSHNERKYSQPWLEISDAGHPQLVTSRNAVEDGDMVHLESASPHGTPQPASTTSSNSKKNAPPKMKMWNERNVTYDQLMAKYSRIKKIVSPEQPPPTITRPRRVASRNNSVTPASPARASTSGSSVNTRSVPGTPISRRRLKPITEHSEVETIPEE</sequence>
<dbReference type="AlphaFoldDB" id="A0A7E4VRX1"/>
<evidence type="ECO:0000256" key="4">
    <source>
        <dbReference type="ARBA" id="ARBA00022776"/>
    </source>
</evidence>
<name>A0A7E4VRX1_PANRE</name>
<dbReference type="PANTHER" id="PTHR14418:SF5">
    <property type="entry name" value="CONDENSIN COMPLEX SUBUNIT 3"/>
    <property type="match status" value="1"/>
</dbReference>
<protein>
    <submittedName>
        <fullName evidence="10">Cnd3 domain-containing protein</fullName>
    </submittedName>
</protein>
<proteinExistence type="predicted"/>
<dbReference type="GO" id="GO:0000796">
    <property type="term" value="C:condensin complex"/>
    <property type="evidence" value="ECO:0007669"/>
    <property type="project" value="InterPro"/>
</dbReference>
<feature type="compositionally biased region" description="Basic residues" evidence="7">
    <location>
        <begin position="1"/>
        <end position="10"/>
    </location>
</feature>
<evidence type="ECO:0000256" key="6">
    <source>
        <dbReference type="ARBA" id="ARBA00023306"/>
    </source>
</evidence>
<keyword evidence="2" id="KW-0158">Chromosome</keyword>
<evidence type="ECO:0000313" key="9">
    <source>
        <dbReference type="Proteomes" id="UP000492821"/>
    </source>
</evidence>
<keyword evidence="6" id="KW-0131">Cell cycle</keyword>
<evidence type="ECO:0000256" key="1">
    <source>
        <dbReference type="ARBA" id="ARBA00004286"/>
    </source>
</evidence>
<dbReference type="Pfam" id="PF12719">
    <property type="entry name" value="Cnd3"/>
    <property type="match status" value="1"/>
</dbReference>
<feature type="compositionally biased region" description="Polar residues" evidence="7">
    <location>
        <begin position="1000"/>
        <end position="1016"/>
    </location>
</feature>
<dbReference type="SUPFAM" id="SSF48371">
    <property type="entry name" value="ARM repeat"/>
    <property type="match status" value="1"/>
</dbReference>
<evidence type="ECO:0000256" key="3">
    <source>
        <dbReference type="ARBA" id="ARBA00022618"/>
    </source>
</evidence>
<dbReference type="InterPro" id="IPR025977">
    <property type="entry name" value="Cnd3_C"/>
</dbReference>
<evidence type="ECO:0000259" key="8">
    <source>
        <dbReference type="Pfam" id="PF12719"/>
    </source>
</evidence>
<dbReference type="WBParaSite" id="Pan_g2628.t1">
    <property type="protein sequence ID" value="Pan_g2628.t1"/>
    <property type="gene ID" value="Pan_g2628"/>
</dbReference>
<dbReference type="GO" id="GO:0005737">
    <property type="term" value="C:cytoplasm"/>
    <property type="evidence" value="ECO:0007669"/>
    <property type="project" value="TreeGrafter"/>
</dbReference>
<evidence type="ECO:0000256" key="7">
    <source>
        <dbReference type="SAM" id="MobiDB-lite"/>
    </source>
</evidence>
<reference evidence="9" key="1">
    <citation type="journal article" date="2013" name="Genetics">
        <title>The draft genome and transcriptome of Panagrellus redivivus are shaped by the harsh demands of a free-living lifestyle.</title>
        <authorList>
            <person name="Srinivasan J."/>
            <person name="Dillman A.R."/>
            <person name="Macchietto M.G."/>
            <person name="Heikkinen L."/>
            <person name="Lakso M."/>
            <person name="Fracchia K.M."/>
            <person name="Antoshechkin I."/>
            <person name="Mortazavi A."/>
            <person name="Wong G."/>
            <person name="Sternberg P.W."/>
        </authorList>
    </citation>
    <scope>NUCLEOTIDE SEQUENCE [LARGE SCALE GENOMIC DNA]</scope>
    <source>
        <strain evidence="9">MT8872</strain>
    </source>
</reference>
<dbReference type="InterPro" id="IPR016024">
    <property type="entry name" value="ARM-type_fold"/>
</dbReference>
<evidence type="ECO:0000256" key="2">
    <source>
        <dbReference type="ARBA" id="ARBA00022454"/>
    </source>
</evidence>
<accession>A0A7E4VRX1</accession>
<dbReference type="GO" id="GO:0000793">
    <property type="term" value="C:condensed chromosome"/>
    <property type="evidence" value="ECO:0007669"/>
    <property type="project" value="TreeGrafter"/>
</dbReference>